<feature type="active site" evidence="4">
    <location>
        <position position="269"/>
    </location>
</feature>
<dbReference type="Gene3D" id="3.40.50.720">
    <property type="entry name" value="NAD(P)-binding Rossmann-like Domain"/>
    <property type="match status" value="2"/>
</dbReference>
<accession>A0A7C3WK83</accession>
<dbReference type="CDD" id="cd05301">
    <property type="entry name" value="GDH"/>
    <property type="match status" value="1"/>
</dbReference>
<comment type="subcellular location">
    <subcellularLocation>
        <location evidence="4">Cytoplasm</location>
    </subcellularLocation>
</comment>
<organism evidence="7">
    <name type="scientific">Thermofilum pendens</name>
    <dbReference type="NCBI Taxonomy" id="2269"/>
    <lineage>
        <taxon>Archaea</taxon>
        <taxon>Thermoproteota</taxon>
        <taxon>Thermoprotei</taxon>
        <taxon>Thermofilales</taxon>
        <taxon>Thermofilaceae</taxon>
        <taxon>Thermofilum</taxon>
    </lineage>
</organism>
<dbReference type="Pfam" id="PF00389">
    <property type="entry name" value="2-Hacid_dh"/>
    <property type="match status" value="1"/>
</dbReference>
<evidence type="ECO:0000259" key="6">
    <source>
        <dbReference type="Pfam" id="PF02826"/>
    </source>
</evidence>
<dbReference type="PANTHER" id="PTHR10996:SF283">
    <property type="entry name" value="GLYOXYLATE_HYDROXYPYRUVATE REDUCTASE B"/>
    <property type="match status" value="1"/>
</dbReference>
<dbReference type="NCBIfam" id="NF009714">
    <property type="entry name" value="PRK13243.1"/>
    <property type="match status" value="1"/>
</dbReference>
<evidence type="ECO:0000256" key="1">
    <source>
        <dbReference type="ARBA" id="ARBA00022490"/>
    </source>
</evidence>
<dbReference type="GO" id="GO:0051287">
    <property type="term" value="F:NAD binding"/>
    <property type="evidence" value="ECO:0007669"/>
    <property type="project" value="InterPro"/>
</dbReference>
<feature type="domain" description="D-isomer specific 2-hydroxyacid dehydrogenase catalytic" evidence="5">
    <location>
        <begin position="8"/>
        <end position="322"/>
    </location>
</feature>
<dbReference type="InterPro" id="IPR006139">
    <property type="entry name" value="D-isomer_2_OHA_DH_cat_dom"/>
</dbReference>
<comment type="subunit">
    <text evidence="4">Homodimer.</text>
</comment>
<dbReference type="EC" id="1.1.1.26" evidence="4"/>
<dbReference type="EMBL" id="DTIB01000096">
    <property type="protein sequence ID" value="HGB25459.1"/>
    <property type="molecule type" value="Genomic_DNA"/>
</dbReference>
<comment type="caution">
    <text evidence="4">Lacks conserved residue(s) required for the propagation of feature annotation.</text>
</comment>
<dbReference type="InterPro" id="IPR050223">
    <property type="entry name" value="D-isomer_2-hydroxyacid_DH"/>
</dbReference>
<dbReference type="PANTHER" id="PTHR10996">
    <property type="entry name" value="2-HYDROXYACID DEHYDROGENASE-RELATED"/>
    <property type="match status" value="1"/>
</dbReference>
<dbReference type="SUPFAM" id="SSF52283">
    <property type="entry name" value="Formate/glycerate dehydrogenase catalytic domain-like"/>
    <property type="match status" value="1"/>
</dbReference>
<keyword evidence="3 4" id="KW-0520">NAD</keyword>
<dbReference type="AlphaFoldDB" id="A0A7C3WK83"/>
<dbReference type="InterPro" id="IPR036291">
    <property type="entry name" value="NAD(P)-bd_dom_sf"/>
</dbReference>
<dbReference type="PROSITE" id="PS00670">
    <property type="entry name" value="D_2_HYDROXYACID_DH_2"/>
    <property type="match status" value="1"/>
</dbReference>
<protein>
    <recommendedName>
        <fullName evidence="4">Glyoxylate reductase</fullName>
        <ecNumber evidence="4">1.1.1.26</ecNumber>
    </recommendedName>
</protein>
<evidence type="ECO:0000256" key="3">
    <source>
        <dbReference type="ARBA" id="ARBA00023027"/>
    </source>
</evidence>
<feature type="binding site" evidence="4">
    <location>
        <begin position="238"/>
        <end position="240"/>
    </location>
    <ligand>
        <name>NADP(+)</name>
        <dbReference type="ChEBI" id="CHEBI:58349"/>
    </ligand>
</feature>
<dbReference type="GO" id="GO:0016618">
    <property type="term" value="F:hydroxypyruvate reductase [NAD(P)H] activity"/>
    <property type="evidence" value="ECO:0007669"/>
    <property type="project" value="TreeGrafter"/>
</dbReference>
<dbReference type="FunFam" id="3.40.50.720:FF:000203">
    <property type="entry name" value="D-3-phosphoglycerate dehydrogenase (SerA)"/>
    <property type="match status" value="1"/>
</dbReference>
<dbReference type="GO" id="GO:0005829">
    <property type="term" value="C:cytosol"/>
    <property type="evidence" value="ECO:0007669"/>
    <property type="project" value="TreeGrafter"/>
</dbReference>
<name>A0A7C3WK83_THEPE</name>
<comment type="similarity">
    <text evidence="4">Belongs to the D-isomer specific 2-hydroxyacid dehydrogenase family. GyaR subfamily.</text>
</comment>
<comment type="catalytic activity">
    <reaction evidence="4">
        <text>glycolate + NAD(+) = glyoxylate + NADH + H(+)</text>
        <dbReference type="Rhea" id="RHEA:18229"/>
        <dbReference type="ChEBI" id="CHEBI:15378"/>
        <dbReference type="ChEBI" id="CHEBI:29805"/>
        <dbReference type="ChEBI" id="CHEBI:36655"/>
        <dbReference type="ChEBI" id="CHEBI:57540"/>
        <dbReference type="ChEBI" id="CHEBI:57945"/>
        <dbReference type="EC" id="1.1.1.26"/>
    </reaction>
</comment>
<dbReference type="InterPro" id="IPR023519">
    <property type="entry name" value="Glyoxylate_reductase_GyaR"/>
</dbReference>
<dbReference type="Pfam" id="PF02826">
    <property type="entry name" value="2-Hacid_dh_C"/>
    <property type="match status" value="1"/>
</dbReference>
<gene>
    <name evidence="4" type="primary">gyaR</name>
    <name evidence="7" type="ORF">ENV88_05425</name>
</gene>
<feature type="binding site" evidence="4">
    <location>
        <begin position="288"/>
        <end position="290"/>
    </location>
    <ligand>
        <name>NADP(+)</name>
        <dbReference type="ChEBI" id="CHEBI:58349"/>
    </ligand>
</feature>
<comment type="caution">
    <text evidence="7">The sequence shown here is derived from an EMBL/GenBank/DDBJ whole genome shotgun (WGS) entry which is preliminary data.</text>
</comment>
<dbReference type="PROSITE" id="PS00671">
    <property type="entry name" value="D_2_HYDROXYACID_DH_3"/>
    <property type="match status" value="1"/>
</dbReference>
<dbReference type="GO" id="GO:0047964">
    <property type="term" value="F:glyoxylate reductase (NADH) activity"/>
    <property type="evidence" value="ECO:0007669"/>
    <property type="project" value="UniProtKB-UniRule"/>
</dbReference>
<evidence type="ECO:0000256" key="2">
    <source>
        <dbReference type="ARBA" id="ARBA00023002"/>
    </source>
</evidence>
<evidence type="ECO:0000256" key="4">
    <source>
        <dbReference type="HAMAP-Rule" id="MF_00776"/>
    </source>
</evidence>
<sequence>MARPRVYVTRIIPEPGLSILKEYCDVEVHPSKEWPPSRQELLEKVKDKDGLLCLLTDKIDKEVFDAAPNLKVVSTYSVGFDHIDVAEATRRGVYVTNTPGVLTDAVAEFTVGLILAVTRRIVEADKLIRSGGWDKPWHPYFLTGPELRGKTVGLIGLGRIGVAVAKRLSSFDVKMLYYDIERRWDVETVLNIEYTDIDTILREADIVSLHVPLTKDTYHLINEERLRKMKKTAYLINTARGAVVDTAALIKALEESWIAGAALDVFEQEPLPPDHPLTKFENVVLTPHIASATIEARQRMAELAAKNLVAVLKGEMPPALVNKEVLSVRPLEKVKVIVGRASSRRINPFFTSA</sequence>
<dbReference type="InterPro" id="IPR029753">
    <property type="entry name" value="D-isomer_DH_CS"/>
</dbReference>
<feature type="active site" evidence="4">
    <location>
        <position position="240"/>
    </location>
</feature>
<dbReference type="GO" id="GO:0030267">
    <property type="term" value="F:glyoxylate reductase (NADPH) activity"/>
    <property type="evidence" value="ECO:0007669"/>
    <property type="project" value="TreeGrafter"/>
</dbReference>
<feature type="active site" description="Proton donor" evidence="4">
    <location>
        <position position="288"/>
    </location>
</feature>
<evidence type="ECO:0000259" key="5">
    <source>
        <dbReference type="Pfam" id="PF00389"/>
    </source>
</evidence>
<keyword evidence="1 4" id="KW-0963">Cytoplasm</keyword>
<reference evidence="7" key="1">
    <citation type="journal article" date="2020" name="mSystems">
        <title>Genome- and Community-Level Interaction Insights into Carbon Utilization and Element Cycling Functions of Hydrothermarchaeota in Hydrothermal Sediment.</title>
        <authorList>
            <person name="Zhou Z."/>
            <person name="Liu Y."/>
            <person name="Xu W."/>
            <person name="Pan J."/>
            <person name="Luo Z.H."/>
            <person name="Li M."/>
        </authorList>
    </citation>
    <scope>NUCLEOTIDE SEQUENCE [LARGE SCALE GENOMIC DNA]</scope>
    <source>
        <strain evidence="7">SpSt-8</strain>
    </source>
</reference>
<dbReference type="SUPFAM" id="SSF51735">
    <property type="entry name" value="NAD(P)-binding Rossmann-fold domains"/>
    <property type="match status" value="1"/>
</dbReference>
<evidence type="ECO:0000313" key="7">
    <source>
        <dbReference type="EMBL" id="HGB25459.1"/>
    </source>
</evidence>
<dbReference type="HAMAP" id="MF_00776">
    <property type="entry name" value="GyaR"/>
    <property type="match status" value="1"/>
</dbReference>
<feature type="binding site" evidence="4">
    <location>
        <begin position="157"/>
        <end position="160"/>
    </location>
    <ligand>
        <name>NADP(+)</name>
        <dbReference type="ChEBI" id="CHEBI:58349"/>
    </ligand>
</feature>
<proteinExistence type="inferred from homology"/>
<feature type="domain" description="D-isomer specific 2-hydroxyacid dehydrogenase NAD-binding" evidence="6">
    <location>
        <begin position="111"/>
        <end position="290"/>
    </location>
</feature>
<dbReference type="InterPro" id="IPR006140">
    <property type="entry name" value="D-isomer_DH_NAD-bd"/>
</dbReference>
<keyword evidence="2 4" id="KW-0560">Oxidoreductase</keyword>